<protein>
    <recommendedName>
        <fullName evidence="4">PhnA-like protein</fullName>
    </recommendedName>
</protein>
<keyword evidence="1" id="KW-0812">Transmembrane</keyword>
<feature type="transmembrane region" description="Helical" evidence="1">
    <location>
        <begin position="166"/>
        <end position="187"/>
    </location>
</feature>
<organism evidence="2 3">
    <name type="scientific">Bradyrhizobium brasilense</name>
    <dbReference type="NCBI Taxonomy" id="1419277"/>
    <lineage>
        <taxon>Bacteria</taxon>
        <taxon>Pseudomonadati</taxon>
        <taxon>Pseudomonadota</taxon>
        <taxon>Alphaproteobacteria</taxon>
        <taxon>Hyphomicrobiales</taxon>
        <taxon>Nitrobacteraceae</taxon>
        <taxon>Bradyrhizobium</taxon>
    </lineage>
</organism>
<evidence type="ECO:0000256" key="1">
    <source>
        <dbReference type="SAM" id="Phobius"/>
    </source>
</evidence>
<feature type="transmembrane region" description="Helical" evidence="1">
    <location>
        <begin position="92"/>
        <end position="113"/>
    </location>
</feature>
<keyword evidence="1" id="KW-1133">Transmembrane helix</keyword>
<feature type="transmembrane region" description="Helical" evidence="1">
    <location>
        <begin position="20"/>
        <end position="44"/>
    </location>
</feature>
<accession>A0A1G7M2H3</accession>
<evidence type="ECO:0000313" key="2">
    <source>
        <dbReference type="EMBL" id="SDF56002.1"/>
    </source>
</evidence>
<dbReference type="RefSeq" id="WP_143029789.1">
    <property type="nucleotide sequence ID" value="NZ_FMZW01000061.1"/>
</dbReference>
<evidence type="ECO:0008006" key="4">
    <source>
        <dbReference type="Google" id="ProtNLM"/>
    </source>
</evidence>
<evidence type="ECO:0000313" key="3">
    <source>
        <dbReference type="Proteomes" id="UP000199245"/>
    </source>
</evidence>
<gene>
    <name evidence="2" type="ORF">SAMN05216337_10612</name>
</gene>
<reference evidence="2 3" key="1">
    <citation type="submission" date="2016-10" db="EMBL/GenBank/DDBJ databases">
        <authorList>
            <person name="de Groot N.N."/>
        </authorList>
    </citation>
    <scope>NUCLEOTIDE SEQUENCE [LARGE SCALE GENOMIC DNA]</scope>
    <source>
        <strain evidence="2 3">R5</strain>
    </source>
</reference>
<name>A0A1G7M2H3_9BRAD</name>
<keyword evidence="1" id="KW-0472">Membrane</keyword>
<proteinExistence type="predicted"/>
<dbReference type="EMBL" id="FMZW01000061">
    <property type="protein sequence ID" value="SDF56002.1"/>
    <property type="molecule type" value="Genomic_DNA"/>
</dbReference>
<dbReference type="Proteomes" id="UP000199245">
    <property type="component" value="Unassembled WGS sequence"/>
</dbReference>
<feature type="transmembrane region" description="Helical" evidence="1">
    <location>
        <begin position="56"/>
        <end position="80"/>
    </location>
</feature>
<sequence length="204" mass="20472">MAARAVPHAFFAWTWSPVLAGVFASLVVQILLTMLGFGIGLLVIDTPTAASAPASAGWPAFVWWAVSGIIAAFVGGAIAAANSPDQSGLGRVGHALGAWAVATVIVVAAAAMIPASAASIAGNLAGPSYAANARIAYYSNNPARETVGSTSRPGTQAQMEEARKHLAYTMLASFCALLLGAGAAYAAGMATTARAVEDAARPVT</sequence>
<dbReference type="AlphaFoldDB" id="A0A1G7M2H3"/>